<dbReference type="PROSITE" id="PS50109">
    <property type="entry name" value="HIS_KIN"/>
    <property type="match status" value="1"/>
</dbReference>
<dbReference type="InterPro" id="IPR013656">
    <property type="entry name" value="PAS_4"/>
</dbReference>
<dbReference type="Pfam" id="PF00072">
    <property type="entry name" value="Response_reg"/>
    <property type="match status" value="1"/>
</dbReference>
<evidence type="ECO:0000256" key="3">
    <source>
        <dbReference type="PROSITE-ProRule" id="PRU00169"/>
    </source>
</evidence>
<feature type="domain" description="Response regulatory" evidence="5">
    <location>
        <begin position="533"/>
        <end position="645"/>
    </location>
</feature>
<dbReference type="InterPro" id="IPR005467">
    <property type="entry name" value="His_kinase_dom"/>
</dbReference>
<dbReference type="SMART" id="SM00091">
    <property type="entry name" value="PAS"/>
    <property type="match status" value="2"/>
</dbReference>
<dbReference type="CDD" id="cd00082">
    <property type="entry name" value="HisKA"/>
    <property type="match status" value="1"/>
</dbReference>
<evidence type="ECO:0000259" key="4">
    <source>
        <dbReference type="PROSITE" id="PS50109"/>
    </source>
</evidence>
<dbReference type="EMBL" id="JAHVAH010000001">
    <property type="protein sequence ID" value="MBW0143730.1"/>
    <property type="molecule type" value="Genomic_DNA"/>
</dbReference>
<accession>A0ABS6V2E0</accession>
<dbReference type="SMART" id="SM00086">
    <property type="entry name" value="PAC"/>
    <property type="match status" value="2"/>
</dbReference>
<dbReference type="Pfam" id="PF00512">
    <property type="entry name" value="HisKA"/>
    <property type="match status" value="1"/>
</dbReference>
<evidence type="ECO:0000259" key="5">
    <source>
        <dbReference type="PROSITE" id="PS50110"/>
    </source>
</evidence>
<dbReference type="SMART" id="SM00388">
    <property type="entry name" value="HisKA"/>
    <property type="match status" value="1"/>
</dbReference>
<evidence type="ECO:0000259" key="6">
    <source>
        <dbReference type="PROSITE" id="PS50112"/>
    </source>
</evidence>
<dbReference type="CDD" id="cd00130">
    <property type="entry name" value="PAS"/>
    <property type="match status" value="2"/>
</dbReference>
<evidence type="ECO:0000256" key="2">
    <source>
        <dbReference type="ARBA" id="ARBA00012438"/>
    </source>
</evidence>
<evidence type="ECO:0000256" key="1">
    <source>
        <dbReference type="ARBA" id="ARBA00000085"/>
    </source>
</evidence>
<dbReference type="EC" id="2.7.13.3" evidence="2"/>
<sequence length="648" mass="70750">MANWGDRESPSLGGELFQGVPGAPREAAPDFEFSALLAIADTLPVMVAYCGCDQKYLFLNKTLANWFERPRSEILGKRIDEVMSAEAYALRRSSIERALSGEEVVLPAEFQHPTRGRCYTKATYRPHLDSDGDVIGLVMIVEDITDHRTAMEHQDARFRAVFESMEMAALLDLDARIIEMNQKILKKLGVTMEDVAGRPVLEVPFISSIPESQQALRVIVEGAQAGKEGAVEIDVVQGGEHGVHLVSVRPVLGKNGEPEFLIIDARDLSELKIAQEQLRQAQKMEALGQLTGGIAHDFNNLLTVVVGGLDMINRRVEDAKTAAYATNALAAAERGARLTGQLLAFSRAQKLEVRPSNIAQLIEQARPLLRNVLGPGIEKRFFIDEDVCPAMADPTQLEVALLNLAVNARDAMPDGGCLCFGLHKIEIEEDPEVEPGDYLELSVQDTGSGMDEDVRARVFEPFFTTKDVGKGTGLGLSMVYGMARQSGGTARIESTPGKGTTVTLLLRCAEEDVLADDSRPNDAIAKGRRDDRSVLVVDDDDAVRTFMVETLRDEGFVVHEAADGRDALEWFAEEHPDLVVLDYIMPGLTGAEVARQMLEETPGQPILFVSGYSETDAIRASAPDAKLLAKPFRGDALVDALRNLVEAD</sequence>
<proteinExistence type="predicted"/>
<dbReference type="SMART" id="SM00387">
    <property type="entry name" value="HATPase_c"/>
    <property type="match status" value="1"/>
</dbReference>
<dbReference type="SMART" id="SM00448">
    <property type="entry name" value="REC"/>
    <property type="match status" value="1"/>
</dbReference>
<evidence type="ECO:0000259" key="7">
    <source>
        <dbReference type="PROSITE" id="PS50113"/>
    </source>
</evidence>
<comment type="catalytic activity">
    <reaction evidence="1">
        <text>ATP + protein L-histidine = ADP + protein N-phospho-L-histidine.</text>
        <dbReference type="EC" id="2.7.13.3"/>
    </reaction>
</comment>
<dbReference type="Pfam" id="PF08448">
    <property type="entry name" value="PAS_4"/>
    <property type="match status" value="2"/>
</dbReference>
<feature type="domain" description="PAS" evidence="6">
    <location>
        <begin position="154"/>
        <end position="223"/>
    </location>
</feature>
<dbReference type="Proteomes" id="UP000698028">
    <property type="component" value="Unassembled WGS sequence"/>
</dbReference>
<dbReference type="RefSeq" id="WP_218631799.1">
    <property type="nucleotide sequence ID" value="NZ_JAHVAH010000001.1"/>
</dbReference>
<keyword evidence="9" id="KW-1185">Reference proteome</keyword>
<dbReference type="CDD" id="cd00156">
    <property type="entry name" value="REC"/>
    <property type="match status" value="1"/>
</dbReference>
<reference evidence="8 9" key="1">
    <citation type="submission" date="2021-07" db="EMBL/GenBank/DDBJ databases">
        <title>The draft genome sequence of Sphingomicrobium sp. B8.</title>
        <authorList>
            <person name="Mu L."/>
        </authorList>
    </citation>
    <scope>NUCLEOTIDE SEQUENCE [LARGE SCALE GENOMIC DNA]</scope>
    <source>
        <strain evidence="8 9">B8</strain>
    </source>
</reference>
<evidence type="ECO:0000313" key="8">
    <source>
        <dbReference type="EMBL" id="MBW0143730.1"/>
    </source>
</evidence>
<feature type="modified residue" description="4-aspartylphosphate" evidence="3">
    <location>
        <position position="582"/>
    </location>
</feature>
<comment type="caution">
    <text evidence="8">The sequence shown here is derived from an EMBL/GenBank/DDBJ whole genome shotgun (WGS) entry which is preliminary data.</text>
</comment>
<feature type="domain" description="Histidine kinase" evidence="4">
    <location>
        <begin position="293"/>
        <end position="510"/>
    </location>
</feature>
<keyword evidence="3" id="KW-0597">Phosphoprotein</keyword>
<dbReference type="PANTHER" id="PTHR43065">
    <property type="entry name" value="SENSOR HISTIDINE KINASE"/>
    <property type="match status" value="1"/>
</dbReference>
<name>A0ABS6V2E0_9SPHN</name>
<dbReference type="InterPro" id="IPR001610">
    <property type="entry name" value="PAC"/>
</dbReference>
<dbReference type="NCBIfam" id="TIGR00229">
    <property type="entry name" value="sensory_box"/>
    <property type="match status" value="2"/>
</dbReference>
<dbReference type="InterPro" id="IPR000700">
    <property type="entry name" value="PAS-assoc_C"/>
</dbReference>
<dbReference type="PROSITE" id="PS50110">
    <property type="entry name" value="RESPONSE_REGULATORY"/>
    <property type="match status" value="1"/>
</dbReference>
<dbReference type="PROSITE" id="PS50112">
    <property type="entry name" value="PAS"/>
    <property type="match status" value="1"/>
</dbReference>
<evidence type="ECO:0000313" key="9">
    <source>
        <dbReference type="Proteomes" id="UP000698028"/>
    </source>
</evidence>
<dbReference type="InterPro" id="IPR000014">
    <property type="entry name" value="PAS"/>
</dbReference>
<dbReference type="PROSITE" id="PS50113">
    <property type="entry name" value="PAC"/>
    <property type="match status" value="1"/>
</dbReference>
<dbReference type="InterPro" id="IPR003594">
    <property type="entry name" value="HATPase_dom"/>
</dbReference>
<dbReference type="PANTHER" id="PTHR43065:SF42">
    <property type="entry name" value="TWO-COMPONENT SENSOR PPRA"/>
    <property type="match status" value="1"/>
</dbReference>
<gene>
    <name evidence="8" type="ORF">KTQ36_00260</name>
</gene>
<feature type="domain" description="PAC" evidence="7">
    <location>
        <begin position="227"/>
        <end position="280"/>
    </location>
</feature>
<dbReference type="InterPro" id="IPR001789">
    <property type="entry name" value="Sig_transdc_resp-reg_receiver"/>
</dbReference>
<dbReference type="Pfam" id="PF02518">
    <property type="entry name" value="HATPase_c"/>
    <property type="match status" value="1"/>
</dbReference>
<organism evidence="8 9">
    <name type="scientific">Sphingomicrobium clamense</name>
    <dbReference type="NCBI Taxonomy" id="2851013"/>
    <lineage>
        <taxon>Bacteria</taxon>
        <taxon>Pseudomonadati</taxon>
        <taxon>Pseudomonadota</taxon>
        <taxon>Alphaproteobacteria</taxon>
        <taxon>Sphingomonadales</taxon>
        <taxon>Sphingomonadaceae</taxon>
        <taxon>Sphingomicrobium</taxon>
    </lineage>
</organism>
<dbReference type="InterPro" id="IPR003661">
    <property type="entry name" value="HisK_dim/P_dom"/>
</dbReference>
<protein>
    <recommendedName>
        <fullName evidence="2">histidine kinase</fullName>
        <ecNumber evidence="2">2.7.13.3</ecNumber>
    </recommendedName>
</protein>